<name>A0A815XLK1_9BILA</name>
<evidence type="ECO:0000313" key="4">
    <source>
        <dbReference type="Proteomes" id="UP000663877"/>
    </source>
</evidence>
<dbReference type="Proteomes" id="UP000663832">
    <property type="component" value="Unassembled WGS sequence"/>
</dbReference>
<reference evidence="1" key="1">
    <citation type="submission" date="2021-02" db="EMBL/GenBank/DDBJ databases">
        <authorList>
            <person name="Nowell W R."/>
        </authorList>
    </citation>
    <scope>NUCLEOTIDE SEQUENCE</scope>
</reference>
<evidence type="ECO:0000313" key="1">
    <source>
        <dbReference type="EMBL" id="CAF1558968.1"/>
    </source>
</evidence>
<comment type="caution">
    <text evidence="1">The sequence shown here is derived from an EMBL/GenBank/DDBJ whole genome shotgun (WGS) entry which is preliminary data.</text>
</comment>
<dbReference type="Proteomes" id="UP000663877">
    <property type="component" value="Unassembled WGS sequence"/>
</dbReference>
<evidence type="ECO:0000313" key="2">
    <source>
        <dbReference type="EMBL" id="CAF1664114.1"/>
    </source>
</evidence>
<proteinExistence type="predicted"/>
<dbReference type="EMBL" id="CAJNOI010005074">
    <property type="protein sequence ID" value="CAF1558968.1"/>
    <property type="molecule type" value="Genomic_DNA"/>
</dbReference>
<dbReference type="EMBL" id="CAJNOM010005478">
    <property type="protein sequence ID" value="CAF1664114.1"/>
    <property type="molecule type" value="Genomic_DNA"/>
</dbReference>
<sequence>MGTKMNNDKKNEEDREAIAVDYWNMSDAEFKQRLLTSVKNDIHRKAKIQQWLEVDPTLLQLGRQYSYLIANVYALKMEQDFWKTYQGHTRIEALWLSQMSKPMLKRNNISEAFFKTEIL</sequence>
<evidence type="ECO:0000313" key="3">
    <source>
        <dbReference type="Proteomes" id="UP000663832"/>
    </source>
</evidence>
<accession>A0A815XLK1</accession>
<protein>
    <submittedName>
        <fullName evidence="1">Uncharacterized protein</fullName>
    </submittedName>
</protein>
<keyword evidence="3" id="KW-1185">Reference proteome</keyword>
<dbReference type="AlphaFoldDB" id="A0A815XLK1"/>
<organism evidence="1 4">
    <name type="scientific">Adineta steineri</name>
    <dbReference type="NCBI Taxonomy" id="433720"/>
    <lineage>
        <taxon>Eukaryota</taxon>
        <taxon>Metazoa</taxon>
        <taxon>Spiralia</taxon>
        <taxon>Gnathifera</taxon>
        <taxon>Rotifera</taxon>
        <taxon>Eurotatoria</taxon>
        <taxon>Bdelloidea</taxon>
        <taxon>Adinetida</taxon>
        <taxon>Adinetidae</taxon>
        <taxon>Adineta</taxon>
    </lineage>
</organism>
<gene>
    <name evidence="1" type="ORF">BJG266_LOCUS46803</name>
    <name evidence="2" type="ORF">QVE165_LOCUS63841</name>
</gene>